<sequence length="165" mass="18887">MIFEIPLEQFPLPMSTTKQRPTLRLDTPSHSSAHTDRESPRIPLRSSPSYGHTNEMYRGIPSLSTSVRRQSQSPFSYHQFSLLPKSPTESEHDRSAGFYRHVEVTFRQPLVQSCIPSASHVWRSFTQSVPSCFASVTTTICSGLFRYSLKVLKYRESRVQQGCYL</sequence>
<protein>
    <submittedName>
        <fullName evidence="2">Uncharacterized protein</fullName>
    </submittedName>
</protein>
<proteinExistence type="predicted"/>
<dbReference type="EMBL" id="JBGFUD010019444">
    <property type="protein sequence ID" value="MFH4984627.1"/>
    <property type="molecule type" value="Genomic_DNA"/>
</dbReference>
<feature type="region of interest" description="Disordered" evidence="1">
    <location>
        <begin position="13"/>
        <end position="55"/>
    </location>
</feature>
<keyword evidence="3" id="KW-1185">Reference proteome</keyword>
<comment type="caution">
    <text evidence="2">The sequence shown here is derived from an EMBL/GenBank/DDBJ whole genome shotgun (WGS) entry which is preliminary data.</text>
</comment>
<dbReference type="Proteomes" id="UP001608902">
    <property type="component" value="Unassembled WGS sequence"/>
</dbReference>
<gene>
    <name evidence="2" type="ORF">AB6A40_011336</name>
</gene>
<evidence type="ECO:0000256" key="1">
    <source>
        <dbReference type="SAM" id="MobiDB-lite"/>
    </source>
</evidence>
<name>A0ABD6EZN6_9BILA</name>
<evidence type="ECO:0000313" key="2">
    <source>
        <dbReference type="EMBL" id="MFH4984627.1"/>
    </source>
</evidence>
<evidence type="ECO:0000313" key="3">
    <source>
        <dbReference type="Proteomes" id="UP001608902"/>
    </source>
</evidence>
<reference evidence="2 3" key="1">
    <citation type="submission" date="2024-08" db="EMBL/GenBank/DDBJ databases">
        <title>Gnathostoma spinigerum genome.</title>
        <authorList>
            <person name="Gonzalez-Bertolin B."/>
            <person name="Monzon S."/>
            <person name="Zaballos A."/>
            <person name="Jimenez P."/>
            <person name="Dekumyoy P."/>
            <person name="Varona S."/>
            <person name="Cuesta I."/>
            <person name="Sumanam S."/>
            <person name="Adisakwattana P."/>
            <person name="Gasser R.B."/>
            <person name="Hernandez-Gonzalez A."/>
            <person name="Young N.D."/>
            <person name="Perteguer M.J."/>
        </authorList>
    </citation>
    <scope>NUCLEOTIDE SEQUENCE [LARGE SCALE GENOMIC DNA]</scope>
    <source>
        <strain evidence="2">AL3</strain>
        <tissue evidence="2">Liver</tissue>
    </source>
</reference>
<dbReference type="AlphaFoldDB" id="A0ABD6EZN6"/>
<organism evidence="2 3">
    <name type="scientific">Gnathostoma spinigerum</name>
    <dbReference type="NCBI Taxonomy" id="75299"/>
    <lineage>
        <taxon>Eukaryota</taxon>
        <taxon>Metazoa</taxon>
        <taxon>Ecdysozoa</taxon>
        <taxon>Nematoda</taxon>
        <taxon>Chromadorea</taxon>
        <taxon>Rhabditida</taxon>
        <taxon>Spirurina</taxon>
        <taxon>Gnathostomatomorpha</taxon>
        <taxon>Gnathostomatoidea</taxon>
        <taxon>Gnathostomatidae</taxon>
        <taxon>Gnathostoma</taxon>
    </lineage>
</organism>
<accession>A0ABD6EZN6</accession>